<dbReference type="PANTHER" id="PTHR30486">
    <property type="entry name" value="TWITCHING MOTILITY PROTEIN PILT"/>
    <property type="match status" value="1"/>
</dbReference>
<comment type="similarity">
    <text evidence="1">Belongs to the GSP E family.</text>
</comment>
<dbReference type="CDD" id="cd01131">
    <property type="entry name" value="PilT"/>
    <property type="match status" value="1"/>
</dbReference>
<dbReference type="AlphaFoldDB" id="A0A485M1E0"/>
<dbReference type="InterPro" id="IPR050921">
    <property type="entry name" value="T4SS_GSP_E_ATPase"/>
</dbReference>
<organism evidence="4">
    <name type="scientific">anaerobic digester metagenome</name>
    <dbReference type="NCBI Taxonomy" id="1263854"/>
    <lineage>
        <taxon>unclassified sequences</taxon>
        <taxon>metagenomes</taxon>
        <taxon>ecological metagenomes</taxon>
    </lineage>
</organism>
<dbReference type="InterPro" id="IPR006321">
    <property type="entry name" value="PilT/PilU"/>
</dbReference>
<dbReference type="InterPro" id="IPR001482">
    <property type="entry name" value="T2SS/T4SS_dom"/>
</dbReference>
<dbReference type="Gene3D" id="3.30.450.90">
    <property type="match status" value="1"/>
</dbReference>
<dbReference type="EMBL" id="CAADRM010000109">
    <property type="protein sequence ID" value="VFU15791.1"/>
    <property type="molecule type" value="Genomic_DNA"/>
</dbReference>
<dbReference type="InterPro" id="IPR027417">
    <property type="entry name" value="P-loop_NTPase"/>
</dbReference>
<evidence type="ECO:0000259" key="3">
    <source>
        <dbReference type="PROSITE" id="PS00662"/>
    </source>
</evidence>
<sequence>MDINDVLRQAVEMSASDVHIKVGLPPVIRRFGALIPLRDREKLTNDDISSMAYSIMNQYQQAKFDTTNEIDLAYGLSGVARFRVNCFRQRGSFGMVFRVVPTDPPNLEDLGLPEVLKKIALERKGLILVTGTTGSGKSTTMAAMVNHINTYRNCHVITIEDPIEFLHRDRKSIINQREVGADTNSFAMALRAALRQDPDVILVGEMRDKETIDIALTAAETGHLVLSTLHTLDAVETVMRIVSQYPPHQHQQVRLQLAGVLKAVVSQRLLPKADGQGVVPAAEVMISTARIRECITDETRTEEIPDAIAEGTITYGMQTFDQSLMALVKDNKVSYHEAMRQATNPNDFALRMKGIRGTSDSKWDQFEGETSGEQGEGSGDKEKPTIFQDGKYRNI</sequence>
<proteinExistence type="inferred from homology"/>
<accession>A0A485M1E0</accession>
<gene>
    <name evidence="4" type="primary">pilT</name>
    <name evidence="4" type="ORF">SCFA_450029</name>
</gene>
<dbReference type="Gene3D" id="3.40.50.300">
    <property type="entry name" value="P-loop containing nucleotide triphosphate hydrolases"/>
    <property type="match status" value="1"/>
</dbReference>
<evidence type="ECO:0000256" key="1">
    <source>
        <dbReference type="ARBA" id="ARBA00006611"/>
    </source>
</evidence>
<evidence type="ECO:0000313" key="4">
    <source>
        <dbReference type="EMBL" id="VFU15791.1"/>
    </source>
</evidence>
<dbReference type="Pfam" id="PF00437">
    <property type="entry name" value="T2SSE"/>
    <property type="match status" value="1"/>
</dbReference>
<dbReference type="SUPFAM" id="SSF52540">
    <property type="entry name" value="P-loop containing nucleoside triphosphate hydrolases"/>
    <property type="match status" value="1"/>
</dbReference>
<dbReference type="GO" id="GO:0005524">
    <property type="term" value="F:ATP binding"/>
    <property type="evidence" value="ECO:0007669"/>
    <property type="project" value="InterPro"/>
</dbReference>
<dbReference type="PANTHER" id="PTHR30486:SF12">
    <property type="entry name" value="TYPE IV PILUS ATPASE PILU"/>
    <property type="match status" value="1"/>
</dbReference>
<dbReference type="PROSITE" id="PS00662">
    <property type="entry name" value="T2SP_E"/>
    <property type="match status" value="1"/>
</dbReference>
<evidence type="ECO:0000256" key="2">
    <source>
        <dbReference type="SAM" id="MobiDB-lite"/>
    </source>
</evidence>
<dbReference type="NCBIfam" id="TIGR01420">
    <property type="entry name" value="pilT_fam"/>
    <property type="match status" value="1"/>
</dbReference>
<feature type="region of interest" description="Disordered" evidence="2">
    <location>
        <begin position="359"/>
        <end position="395"/>
    </location>
</feature>
<reference evidence="4" key="1">
    <citation type="submission" date="2019-03" db="EMBL/GenBank/DDBJ databases">
        <authorList>
            <person name="Hao L."/>
        </authorList>
    </citation>
    <scope>NUCLEOTIDE SEQUENCE</scope>
</reference>
<feature type="domain" description="Bacterial type II secretion system protein E" evidence="3">
    <location>
        <begin position="194"/>
        <end position="208"/>
    </location>
</feature>
<feature type="compositionally biased region" description="Basic and acidic residues" evidence="2">
    <location>
        <begin position="378"/>
        <end position="395"/>
    </location>
</feature>
<name>A0A485M1E0_9ZZZZ</name>
<dbReference type="GO" id="GO:0016887">
    <property type="term" value="F:ATP hydrolysis activity"/>
    <property type="evidence" value="ECO:0007669"/>
    <property type="project" value="InterPro"/>
</dbReference>
<protein>
    <submittedName>
        <fullName evidence="4">Twitching mobility protein</fullName>
    </submittedName>
</protein>